<dbReference type="InterPro" id="IPR042089">
    <property type="entry name" value="Peptidase_M13_dom_2"/>
</dbReference>
<name>A0AAE1CTJ2_9GAST</name>
<evidence type="ECO:0000256" key="1">
    <source>
        <dbReference type="ARBA" id="ARBA00001947"/>
    </source>
</evidence>
<sequence>MVLAGLLLLVSLVGHTGASGQTNVDTASSRHKRSTSDCAECCEGVCLTVDCIKEAAQISQFLDRNVDPCDNFAKFACGNFYKTVRIRKNQLRAGTFENMWDENDKTMKDVLLQEIKPTDRPYQRRPKMYFKSCMDVAQREKIGLQPYLDTTFAKEWPTLLGSAWKNSTNFDIADLNARYSPVIANPLLNIWVQTNAKNNSIYQISVSGRGTSGIQLGYYRRPRNGTILMAYEKYLRDMAIELGAEPSVAAKDASTVVDMEIALVKIYNISSNKSENYNEFTLESLPQKFFFMDLPRTIRETFARVDKTIPDSEKLILWDNNLTYFNSLEEYLNNYTERDIRNLFGFSYARTKAMVTKRMSDISYELFMALYGLVERPSLFEGCFQRTQLIFGYSLSLGFIRELYSERETEEAKQQVLDMVENVRIAVLEKLNKVSWMRNTTKAAAIEKTQAMKKEVIYPEGGFNENALDLDPDWIGVSEDNFYKNEELVSLYGRRQLYRKLGTRPKNTWRKSYPSYMMNAFHDFDTNTIYLLTGILRPPLFSTRYMLAHNYGAIGSVIGHEIIHGFDVDGSQYDNHGNLRNWWDDEDKVGYDNATQCFVQQYDNHTYPQLKDRPDVRQNAKKSVGEIAADSSGIRHSYNAYRKEVDKLGEEEKMLPGLGLSPDQLFFVTFAQVFCSKETLELLIYRLVTHAHPKPIYRILSTLRNFPEFSQTFNCSLGSPMNPERKCSLFGD</sequence>
<accession>A0AAE1CTJ2</accession>
<dbReference type="PANTHER" id="PTHR11733">
    <property type="entry name" value="ZINC METALLOPROTEASE FAMILY M13 NEPRILYSIN-RELATED"/>
    <property type="match status" value="1"/>
</dbReference>
<proteinExistence type="inferred from homology"/>
<evidence type="ECO:0000256" key="7">
    <source>
        <dbReference type="ARBA" id="ARBA00023049"/>
    </source>
</evidence>
<dbReference type="GO" id="GO:0005886">
    <property type="term" value="C:plasma membrane"/>
    <property type="evidence" value="ECO:0007669"/>
    <property type="project" value="TreeGrafter"/>
</dbReference>
<keyword evidence="4" id="KW-0479">Metal-binding</keyword>
<dbReference type="GO" id="GO:0004222">
    <property type="term" value="F:metalloendopeptidase activity"/>
    <property type="evidence" value="ECO:0007669"/>
    <property type="project" value="InterPro"/>
</dbReference>
<evidence type="ECO:0000313" key="12">
    <source>
        <dbReference type="Proteomes" id="UP001283361"/>
    </source>
</evidence>
<comment type="cofactor">
    <cofactor evidence="1">
        <name>Zn(2+)</name>
        <dbReference type="ChEBI" id="CHEBI:29105"/>
    </cofactor>
</comment>
<evidence type="ECO:0000259" key="9">
    <source>
        <dbReference type="Pfam" id="PF01431"/>
    </source>
</evidence>
<evidence type="ECO:0000256" key="2">
    <source>
        <dbReference type="ARBA" id="ARBA00007357"/>
    </source>
</evidence>
<dbReference type="GO" id="GO:0016485">
    <property type="term" value="P:protein processing"/>
    <property type="evidence" value="ECO:0007669"/>
    <property type="project" value="TreeGrafter"/>
</dbReference>
<dbReference type="Gene3D" id="1.10.1380.10">
    <property type="entry name" value="Neutral endopeptidase , domain2"/>
    <property type="match status" value="1"/>
</dbReference>
<protein>
    <submittedName>
        <fullName evidence="11">Uncharacterized protein</fullName>
    </submittedName>
</protein>
<feature type="chain" id="PRO_5042041220" evidence="8">
    <location>
        <begin position="19"/>
        <end position="732"/>
    </location>
</feature>
<feature type="signal peptide" evidence="8">
    <location>
        <begin position="1"/>
        <end position="18"/>
    </location>
</feature>
<evidence type="ECO:0000256" key="5">
    <source>
        <dbReference type="ARBA" id="ARBA00022801"/>
    </source>
</evidence>
<dbReference type="Pfam" id="PF01431">
    <property type="entry name" value="Peptidase_M13"/>
    <property type="match status" value="1"/>
</dbReference>
<dbReference type="InterPro" id="IPR000718">
    <property type="entry name" value="Peptidase_M13"/>
</dbReference>
<dbReference type="Pfam" id="PF05649">
    <property type="entry name" value="Peptidase_M13_N"/>
    <property type="match status" value="1"/>
</dbReference>
<gene>
    <name evidence="11" type="ORF">RRG08_003466</name>
</gene>
<keyword evidence="5" id="KW-0378">Hydrolase</keyword>
<dbReference type="PROSITE" id="PS51885">
    <property type="entry name" value="NEPRILYSIN"/>
    <property type="match status" value="1"/>
</dbReference>
<evidence type="ECO:0000256" key="3">
    <source>
        <dbReference type="ARBA" id="ARBA00022670"/>
    </source>
</evidence>
<comment type="similarity">
    <text evidence="2">Belongs to the peptidase M13 family.</text>
</comment>
<dbReference type="Gene3D" id="3.40.390.10">
    <property type="entry name" value="Collagenase (Catalytic Domain)"/>
    <property type="match status" value="1"/>
</dbReference>
<keyword evidence="6" id="KW-0862">Zinc</keyword>
<dbReference type="GO" id="GO:0046872">
    <property type="term" value="F:metal ion binding"/>
    <property type="evidence" value="ECO:0007669"/>
    <property type="project" value="UniProtKB-KW"/>
</dbReference>
<feature type="domain" description="Peptidase M13 C-terminal" evidence="9">
    <location>
        <begin position="519"/>
        <end position="729"/>
    </location>
</feature>
<dbReference type="PANTHER" id="PTHR11733:SF167">
    <property type="entry name" value="FI17812P1-RELATED"/>
    <property type="match status" value="1"/>
</dbReference>
<evidence type="ECO:0000256" key="4">
    <source>
        <dbReference type="ARBA" id="ARBA00022723"/>
    </source>
</evidence>
<evidence type="ECO:0000256" key="8">
    <source>
        <dbReference type="SAM" id="SignalP"/>
    </source>
</evidence>
<dbReference type="CDD" id="cd08662">
    <property type="entry name" value="M13"/>
    <property type="match status" value="1"/>
</dbReference>
<comment type="caution">
    <text evidence="11">The sequence shown here is derived from an EMBL/GenBank/DDBJ whole genome shotgun (WGS) entry which is preliminary data.</text>
</comment>
<dbReference type="InterPro" id="IPR008753">
    <property type="entry name" value="Peptidase_M13_N"/>
</dbReference>
<evidence type="ECO:0000259" key="10">
    <source>
        <dbReference type="Pfam" id="PF05649"/>
    </source>
</evidence>
<dbReference type="SUPFAM" id="SSF55486">
    <property type="entry name" value="Metalloproteases ('zincins'), catalytic domain"/>
    <property type="match status" value="1"/>
</dbReference>
<dbReference type="Proteomes" id="UP001283361">
    <property type="component" value="Unassembled WGS sequence"/>
</dbReference>
<evidence type="ECO:0000313" key="11">
    <source>
        <dbReference type="EMBL" id="KAK3734558.1"/>
    </source>
</evidence>
<dbReference type="InterPro" id="IPR018497">
    <property type="entry name" value="Peptidase_M13_C"/>
</dbReference>
<evidence type="ECO:0000256" key="6">
    <source>
        <dbReference type="ARBA" id="ARBA00022833"/>
    </source>
</evidence>
<dbReference type="InterPro" id="IPR024079">
    <property type="entry name" value="MetalloPept_cat_dom_sf"/>
</dbReference>
<dbReference type="EMBL" id="JAWDGP010006844">
    <property type="protein sequence ID" value="KAK3734558.1"/>
    <property type="molecule type" value="Genomic_DNA"/>
</dbReference>
<keyword evidence="7" id="KW-0482">Metalloprotease</keyword>
<dbReference type="AlphaFoldDB" id="A0AAE1CTJ2"/>
<keyword evidence="8" id="KW-0732">Signal</keyword>
<keyword evidence="12" id="KW-1185">Reference proteome</keyword>
<keyword evidence="3" id="KW-0645">Protease</keyword>
<feature type="domain" description="Peptidase M13 N-terminal" evidence="10">
    <location>
        <begin position="68"/>
        <end position="459"/>
    </location>
</feature>
<reference evidence="11" key="1">
    <citation type="journal article" date="2023" name="G3 (Bethesda)">
        <title>A reference genome for the long-term kleptoplast-retaining sea slug Elysia crispata morphotype clarki.</title>
        <authorList>
            <person name="Eastman K.E."/>
            <person name="Pendleton A.L."/>
            <person name="Shaikh M.A."/>
            <person name="Suttiyut T."/>
            <person name="Ogas R."/>
            <person name="Tomko P."/>
            <person name="Gavelis G."/>
            <person name="Widhalm J.R."/>
            <person name="Wisecaver J.H."/>
        </authorList>
    </citation>
    <scope>NUCLEOTIDE SEQUENCE</scope>
    <source>
        <strain evidence="11">ECLA1</strain>
    </source>
</reference>
<organism evidence="11 12">
    <name type="scientific">Elysia crispata</name>
    <name type="common">lettuce slug</name>
    <dbReference type="NCBI Taxonomy" id="231223"/>
    <lineage>
        <taxon>Eukaryota</taxon>
        <taxon>Metazoa</taxon>
        <taxon>Spiralia</taxon>
        <taxon>Lophotrochozoa</taxon>
        <taxon>Mollusca</taxon>
        <taxon>Gastropoda</taxon>
        <taxon>Heterobranchia</taxon>
        <taxon>Euthyneura</taxon>
        <taxon>Panpulmonata</taxon>
        <taxon>Sacoglossa</taxon>
        <taxon>Placobranchoidea</taxon>
        <taxon>Plakobranchidae</taxon>
        <taxon>Elysia</taxon>
    </lineage>
</organism>
<dbReference type="PRINTS" id="PR00786">
    <property type="entry name" value="NEPRILYSIN"/>
</dbReference>